<evidence type="ECO:0000313" key="2">
    <source>
        <dbReference type="Proteomes" id="UP001497535"/>
    </source>
</evidence>
<evidence type="ECO:0000313" key="1">
    <source>
        <dbReference type="EMBL" id="CAK5113523.1"/>
    </source>
</evidence>
<name>A0ACB1AYP5_MELEN</name>
<keyword evidence="2" id="KW-1185">Reference proteome</keyword>
<accession>A0ACB1AYP5</accession>
<dbReference type="Proteomes" id="UP001497535">
    <property type="component" value="Unassembled WGS sequence"/>
</dbReference>
<reference evidence="1" key="1">
    <citation type="submission" date="2023-11" db="EMBL/GenBank/DDBJ databases">
        <authorList>
            <person name="Poullet M."/>
        </authorList>
    </citation>
    <scope>NUCLEOTIDE SEQUENCE</scope>
    <source>
        <strain evidence="1">E1834</strain>
    </source>
</reference>
<comment type="caution">
    <text evidence="1">The sequence shown here is derived from an EMBL/GenBank/DDBJ whole genome shotgun (WGS) entry which is preliminary data.</text>
</comment>
<dbReference type="EMBL" id="CAVMJV010000146">
    <property type="protein sequence ID" value="CAK5113523.1"/>
    <property type="molecule type" value="Genomic_DNA"/>
</dbReference>
<sequence length="254" mass="28469">MILSAFTMIFCLLVTRQKPSTPPSASSDCDKPEFSNGLFLLFNSRTFLIQTLTFGMAFALQWSIFFTASKQLVVLGFDNNKINSGDLLASSSFAGTLSTIFGGWIVDRTKKFNEFIKCSYIGIAITATSLNFLLRNPLIFDRIFVLIALFIFFTILGIFTIPVFPISLELGVESTFPVAEASSSGILVIAGQLQLFLLTFTMQSLESVDWIYGDKRNYKLAIDFWTLSAVLGAIFSFLLLRPRFEIYFDSKIIF</sequence>
<organism evidence="1 2">
    <name type="scientific">Meloidogyne enterolobii</name>
    <name type="common">Root-knot nematode worm</name>
    <name type="synonym">Meloidogyne mayaguensis</name>
    <dbReference type="NCBI Taxonomy" id="390850"/>
    <lineage>
        <taxon>Eukaryota</taxon>
        <taxon>Metazoa</taxon>
        <taxon>Ecdysozoa</taxon>
        <taxon>Nematoda</taxon>
        <taxon>Chromadorea</taxon>
        <taxon>Rhabditida</taxon>
        <taxon>Tylenchina</taxon>
        <taxon>Tylenchomorpha</taxon>
        <taxon>Tylenchoidea</taxon>
        <taxon>Meloidogynidae</taxon>
        <taxon>Meloidogyninae</taxon>
        <taxon>Meloidogyne</taxon>
    </lineage>
</organism>
<gene>
    <name evidence="1" type="ORF">MENTE1834_LOCUS45149</name>
</gene>
<protein>
    <submittedName>
        <fullName evidence="1">Uncharacterized protein</fullName>
    </submittedName>
</protein>
<proteinExistence type="predicted"/>